<dbReference type="SUPFAM" id="SSF103481">
    <property type="entry name" value="Multidrug resistance efflux transporter EmrE"/>
    <property type="match status" value="2"/>
</dbReference>
<evidence type="ECO:0000313" key="9">
    <source>
        <dbReference type="Proteomes" id="UP000018144"/>
    </source>
</evidence>
<evidence type="ECO:0000259" key="7">
    <source>
        <dbReference type="Pfam" id="PF00892"/>
    </source>
</evidence>
<dbReference type="Pfam" id="PF00892">
    <property type="entry name" value="EamA"/>
    <property type="match status" value="2"/>
</dbReference>
<dbReference type="PANTHER" id="PTHR22911">
    <property type="entry name" value="ACYL-MALONYL CONDENSING ENZYME-RELATED"/>
    <property type="match status" value="1"/>
</dbReference>
<feature type="transmembrane region" description="Helical" evidence="6">
    <location>
        <begin position="88"/>
        <end position="107"/>
    </location>
</feature>
<feature type="compositionally biased region" description="Low complexity" evidence="5">
    <location>
        <begin position="25"/>
        <end position="39"/>
    </location>
</feature>
<dbReference type="EMBL" id="HF935625">
    <property type="protein sequence ID" value="CCX11511.1"/>
    <property type="molecule type" value="Genomic_DNA"/>
</dbReference>
<feature type="transmembrane region" description="Helical" evidence="6">
    <location>
        <begin position="127"/>
        <end position="145"/>
    </location>
</feature>
<evidence type="ECO:0000256" key="5">
    <source>
        <dbReference type="SAM" id="MobiDB-lite"/>
    </source>
</evidence>
<reference evidence="8 9" key="1">
    <citation type="journal article" date="2013" name="PLoS Genet.">
        <title>The genome and development-dependent transcriptomes of Pyronema confluens: a window into fungal evolution.</title>
        <authorList>
            <person name="Traeger S."/>
            <person name="Altegoer F."/>
            <person name="Freitag M."/>
            <person name="Gabaldon T."/>
            <person name="Kempken F."/>
            <person name="Kumar A."/>
            <person name="Marcet-Houben M."/>
            <person name="Poggeler S."/>
            <person name="Stajich J.E."/>
            <person name="Nowrousian M."/>
        </authorList>
    </citation>
    <scope>NUCLEOTIDE SEQUENCE [LARGE SCALE GENOMIC DNA]</scope>
    <source>
        <strain evidence="9">CBS 100304</strain>
        <tissue evidence="8">Vegetative mycelium</tissue>
    </source>
</reference>
<evidence type="ECO:0000256" key="6">
    <source>
        <dbReference type="SAM" id="Phobius"/>
    </source>
</evidence>
<evidence type="ECO:0000256" key="2">
    <source>
        <dbReference type="ARBA" id="ARBA00022692"/>
    </source>
</evidence>
<accession>U4LHD7</accession>
<dbReference type="Proteomes" id="UP000018144">
    <property type="component" value="Unassembled WGS sequence"/>
</dbReference>
<dbReference type="InterPro" id="IPR000620">
    <property type="entry name" value="EamA_dom"/>
</dbReference>
<dbReference type="GO" id="GO:0016020">
    <property type="term" value="C:membrane"/>
    <property type="evidence" value="ECO:0007669"/>
    <property type="project" value="UniProtKB-SubCell"/>
</dbReference>
<dbReference type="OMA" id="YITWRES"/>
<keyword evidence="2 6" id="KW-0812">Transmembrane</keyword>
<feature type="transmembrane region" description="Helical" evidence="6">
    <location>
        <begin position="281"/>
        <end position="298"/>
    </location>
</feature>
<feature type="domain" description="EamA" evidence="7">
    <location>
        <begin position="55"/>
        <end position="197"/>
    </location>
</feature>
<feature type="transmembrane region" description="Helical" evidence="6">
    <location>
        <begin position="335"/>
        <end position="354"/>
    </location>
</feature>
<feature type="transmembrane region" description="Helical" evidence="6">
    <location>
        <begin position="310"/>
        <end position="329"/>
    </location>
</feature>
<feature type="transmembrane region" description="Helical" evidence="6">
    <location>
        <begin position="184"/>
        <end position="203"/>
    </location>
</feature>
<keyword evidence="4 6" id="KW-0472">Membrane</keyword>
<proteinExistence type="predicted"/>
<evidence type="ECO:0000256" key="1">
    <source>
        <dbReference type="ARBA" id="ARBA00004141"/>
    </source>
</evidence>
<feature type="domain" description="EamA" evidence="7">
    <location>
        <begin position="216"/>
        <end position="351"/>
    </location>
</feature>
<sequence length="370" mass="40343">MTSNISPAEQEPLLSDSPSAINTKTPDNNNSSNVSDNTSPAAAAAPVPVSQRYLGSFLILLAEFFVCVMHLITRYLQISLPEERRLHALHLTLIRAFPTVLFCLLYGWAYQRIEYMPFGPRHVRDLLWLRAFGGLVGIICFFAALKDLPLPDATVISFLTPTFVSIACSRISALKEPFTTVEKLSTLMSFTGVILIAQPTFIFGTPPSVGGPARLFAVILQLTGVCGAATSYTAIRWIGPRANTLISMLYFSALVSVFSAVAIVLVPGIPAMQMPRGALEWGLVAGLAFTGFVVQWALTKGLQLEKAGRGLQMMYVQLVFAALFEWAVWGDVMKGWRAVGAVVVLASVAGVQWWKGREKRGDEEVAEEGR</sequence>
<evidence type="ECO:0000256" key="3">
    <source>
        <dbReference type="ARBA" id="ARBA00022989"/>
    </source>
</evidence>
<feature type="transmembrane region" description="Helical" evidence="6">
    <location>
        <begin position="215"/>
        <end position="235"/>
    </location>
</feature>
<evidence type="ECO:0000313" key="8">
    <source>
        <dbReference type="EMBL" id="CCX11511.1"/>
    </source>
</evidence>
<organism evidence="8 9">
    <name type="scientific">Pyronema omphalodes (strain CBS 100304)</name>
    <name type="common">Pyronema confluens</name>
    <dbReference type="NCBI Taxonomy" id="1076935"/>
    <lineage>
        <taxon>Eukaryota</taxon>
        <taxon>Fungi</taxon>
        <taxon>Dikarya</taxon>
        <taxon>Ascomycota</taxon>
        <taxon>Pezizomycotina</taxon>
        <taxon>Pezizomycetes</taxon>
        <taxon>Pezizales</taxon>
        <taxon>Pyronemataceae</taxon>
        <taxon>Pyronema</taxon>
    </lineage>
</organism>
<dbReference type="AlphaFoldDB" id="U4LHD7"/>
<name>U4LHD7_PYROM</name>
<dbReference type="InterPro" id="IPR037185">
    <property type="entry name" value="EmrE-like"/>
</dbReference>
<feature type="region of interest" description="Disordered" evidence="5">
    <location>
        <begin position="1"/>
        <end position="39"/>
    </location>
</feature>
<comment type="subcellular location">
    <subcellularLocation>
        <location evidence="1">Membrane</location>
        <topology evidence="1">Multi-pass membrane protein</topology>
    </subcellularLocation>
</comment>
<feature type="transmembrane region" description="Helical" evidence="6">
    <location>
        <begin position="53"/>
        <end position="76"/>
    </location>
</feature>
<keyword evidence="9" id="KW-1185">Reference proteome</keyword>
<dbReference type="eggNOG" id="KOG4510">
    <property type="taxonomic scope" value="Eukaryota"/>
</dbReference>
<dbReference type="PANTHER" id="PTHR22911:SF6">
    <property type="entry name" value="SOLUTE CARRIER FAMILY 35 MEMBER G1"/>
    <property type="match status" value="1"/>
</dbReference>
<protein>
    <submittedName>
        <fullName evidence="8">Similar to Probable transport protein YPL264C acc. no. Q08980</fullName>
    </submittedName>
</protein>
<feature type="transmembrane region" description="Helical" evidence="6">
    <location>
        <begin position="247"/>
        <end position="269"/>
    </location>
</feature>
<evidence type="ECO:0000256" key="4">
    <source>
        <dbReference type="ARBA" id="ARBA00023136"/>
    </source>
</evidence>
<keyword evidence="3 6" id="KW-1133">Transmembrane helix</keyword>
<dbReference type="OrthoDB" id="306876at2759"/>
<gene>
    <name evidence="8" type="ORF">PCON_11105</name>
</gene>